<keyword evidence="4 7" id="KW-0808">Transferase</keyword>
<dbReference type="PRINTS" id="PR00505">
    <property type="entry name" value="D12N6MTFRASE"/>
</dbReference>
<dbReference type="Pfam" id="PF02086">
    <property type="entry name" value="MethyltransfD12"/>
    <property type="match status" value="1"/>
</dbReference>
<dbReference type="Proteomes" id="UP000029994">
    <property type="component" value="Unassembled WGS sequence"/>
</dbReference>
<dbReference type="PANTHER" id="PTHR30481:SF2">
    <property type="entry name" value="SITE-SPECIFIC DNA-METHYLTRANSFERASE (ADENINE-SPECIFIC)"/>
    <property type="match status" value="1"/>
</dbReference>
<dbReference type="SUPFAM" id="SSF53335">
    <property type="entry name" value="S-adenosyl-L-methionine-dependent methyltransferases"/>
    <property type="match status" value="1"/>
</dbReference>
<dbReference type="PIRSF" id="PIRSF000398">
    <property type="entry name" value="M_m6A_EcoRV"/>
    <property type="match status" value="1"/>
</dbReference>
<name>A0A099LPH6_9VIBR</name>
<dbReference type="GO" id="GO:0009007">
    <property type="term" value="F:site-specific DNA-methyltransferase (adenine-specific) activity"/>
    <property type="evidence" value="ECO:0007669"/>
    <property type="project" value="UniProtKB-EC"/>
</dbReference>
<reference evidence="7 8" key="1">
    <citation type="submission" date="2014-04" db="EMBL/GenBank/DDBJ databases">
        <title>Genome sequencing of Vibrio navarrensis strains.</title>
        <authorList>
            <person name="Gladney L.M."/>
            <person name="Katz L.S."/>
            <person name="Marino-Ramirez L."/>
            <person name="Jordan I.K."/>
        </authorList>
    </citation>
    <scope>NUCLEOTIDE SEQUENCE [LARGE SCALE GENOMIC DNA]</scope>
    <source>
        <strain evidence="7 8">ATCC 51183</strain>
    </source>
</reference>
<dbReference type="InterPro" id="IPR012263">
    <property type="entry name" value="M_m6A_EcoRV"/>
</dbReference>
<accession>A0A099LPH6</accession>
<evidence type="ECO:0000256" key="6">
    <source>
        <dbReference type="ARBA" id="ARBA00047942"/>
    </source>
</evidence>
<dbReference type="GeneID" id="43685202"/>
<dbReference type="Gene3D" id="1.10.1020.10">
    <property type="entry name" value="Adenine-specific Methyltransferase, Domain 2"/>
    <property type="match status" value="1"/>
</dbReference>
<dbReference type="RefSeq" id="WP_039430611.1">
    <property type="nucleotide sequence ID" value="NZ_CP061845.1"/>
</dbReference>
<evidence type="ECO:0000256" key="2">
    <source>
        <dbReference type="ARBA" id="ARBA00011900"/>
    </source>
</evidence>
<evidence type="ECO:0000313" key="7">
    <source>
        <dbReference type="EMBL" id="KGK09321.1"/>
    </source>
</evidence>
<dbReference type="EMBL" id="JMCG01000002">
    <property type="protein sequence ID" value="KGK09321.1"/>
    <property type="molecule type" value="Genomic_DNA"/>
</dbReference>
<dbReference type="InterPro" id="IPR012327">
    <property type="entry name" value="MeTrfase_D12"/>
</dbReference>
<evidence type="ECO:0000313" key="8">
    <source>
        <dbReference type="Proteomes" id="UP000029994"/>
    </source>
</evidence>
<evidence type="ECO:0000256" key="1">
    <source>
        <dbReference type="ARBA" id="ARBA00006594"/>
    </source>
</evidence>
<comment type="caution">
    <text evidence="7">The sequence shown here is derived from an EMBL/GenBank/DDBJ whole genome shotgun (WGS) entry which is preliminary data.</text>
</comment>
<dbReference type="InterPro" id="IPR029063">
    <property type="entry name" value="SAM-dependent_MTases_sf"/>
</dbReference>
<dbReference type="Gene3D" id="3.40.50.150">
    <property type="entry name" value="Vaccinia Virus protein VP39"/>
    <property type="match status" value="1"/>
</dbReference>
<comment type="catalytic activity">
    <reaction evidence="6">
        <text>a 2'-deoxyadenosine in DNA + S-adenosyl-L-methionine = an N(6)-methyl-2'-deoxyadenosine in DNA + S-adenosyl-L-homocysteine + H(+)</text>
        <dbReference type="Rhea" id="RHEA:15197"/>
        <dbReference type="Rhea" id="RHEA-COMP:12418"/>
        <dbReference type="Rhea" id="RHEA-COMP:12419"/>
        <dbReference type="ChEBI" id="CHEBI:15378"/>
        <dbReference type="ChEBI" id="CHEBI:57856"/>
        <dbReference type="ChEBI" id="CHEBI:59789"/>
        <dbReference type="ChEBI" id="CHEBI:90615"/>
        <dbReference type="ChEBI" id="CHEBI:90616"/>
        <dbReference type="EC" id="2.1.1.72"/>
    </reaction>
</comment>
<comment type="similarity">
    <text evidence="1">Belongs to the N(4)/N(6)-methyltransferase family.</text>
</comment>
<sequence>MFYSPLRYPGGKSKLTAYVVETLKLNGLEGGTYVEPFAGGCAIAWYLLLEKHVQSVWINDLDPAIHAFWFSVLNRTDELCQLIKDTEVTIEEWHRQKAIYTNDRTNSLQLGFATLFLNRTNRSGIIKAGVIGGLEQNGNYLLDCRFNKDRLVEQIRSISEYKNNIVLTNLDATQFIDEYLFSIEGPCLVNIDPPYYVKGKGLYQNFFEHDDHYRLFRSVRNIQHPWIVTYDNTPEICGIYAEFEPQEFGLTYTAQTKRKGTEVIIHSPITRKVFFKPDVTFNEIKKLQRLGTEIK</sequence>
<gene>
    <name evidence="7" type="ORF">EA26_19175</name>
</gene>
<protein>
    <recommendedName>
        <fullName evidence="2">site-specific DNA-methyltransferase (adenine-specific)</fullName>
        <ecNumber evidence="2">2.1.1.72</ecNumber>
    </recommendedName>
</protein>
<dbReference type="GO" id="GO:0032259">
    <property type="term" value="P:methylation"/>
    <property type="evidence" value="ECO:0007669"/>
    <property type="project" value="UniProtKB-KW"/>
</dbReference>
<keyword evidence="8" id="KW-1185">Reference proteome</keyword>
<dbReference type="GO" id="GO:0006298">
    <property type="term" value="P:mismatch repair"/>
    <property type="evidence" value="ECO:0007669"/>
    <property type="project" value="TreeGrafter"/>
</dbReference>
<dbReference type="PANTHER" id="PTHR30481">
    <property type="entry name" value="DNA ADENINE METHYLASE"/>
    <property type="match status" value="1"/>
</dbReference>
<proteinExistence type="inferred from homology"/>
<dbReference type="InterPro" id="IPR023095">
    <property type="entry name" value="Ade_MeTrfase_dom_2"/>
</dbReference>
<dbReference type="REBASE" id="98285">
    <property type="entry name" value="M.Vna51183ORF19175P"/>
</dbReference>
<dbReference type="AlphaFoldDB" id="A0A099LPH6"/>
<evidence type="ECO:0000256" key="3">
    <source>
        <dbReference type="ARBA" id="ARBA00022603"/>
    </source>
</evidence>
<evidence type="ECO:0000256" key="4">
    <source>
        <dbReference type="ARBA" id="ARBA00022679"/>
    </source>
</evidence>
<keyword evidence="5" id="KW-0949">S-adenosyl-L-methionine</keyword>
<keyword evidence="3 7" id="KW-0489">Methyltransferase</keyword>
<dbReference type="STRING" id="29495.EA26_19175"/>
<dbReference type="eggNOG" id="COG0338">
    <property type="taxonomic scope" value="Bacteria"/>
</dbReference>
<evidence type="ECO:0000256" key="5">
    <source>
        <dbReference type="ARBA" id="ARBA00022691"/>
    </source>
</evidence>
<dbReference type="EC" id="2.1.1.72" evidence="2"/>
<organism evidence="7 8">
    <name type="scientific">Vibrio navarrensis</name>
    <dbReference type="NCBI Taxonomy" id="29495"/>
    <lineage>
        <taxon>Bacteria</taxon>
        <taxon>Pseudomonadati</taxon>
        <taxon>Pseudomonadota</taxon>
        <taxon>Gammaproteobacteria</taxon>
        <taxon>Vibrionales</taxon>
        <taxon>Vibrionaceae</taxon>
        <taxon>Vibrio</taxon>
    </lineage>
</organism>
<dbReference type="GO" id="GO:0043565">
    <property type="term" value="F:sequence-specific DNA binding"/>
    <property type="evidence" value="ECO:0007669"/>
    <property type="project" value="TreeGrafter"/>
</dbReference>
<dbReference type="GO" id="GO:0009307">
    <property type="term" value="P:DNA restriction-modification system"/>
    <property type="evidence" value="ECO:0007669"/>
    <property type="project" value="InterPro"/>
</dbReference>
<dbReference type="GO" id="GO:1904047">
    <property type="term" value="F:S-adenosyl-L-methionine binding"/>
    <property type="evidence" value="ECO:0007669"/>
    <property type="project" value="TreeGrafter"/>
</dbReference>